<name>A0A0K8MG31_9PROT</name>
<dbReference type="AlphaFoldDB" id="A0A0K8MG31"/>
<keyword evidence="2" id="KW-1185">Reference proteome</keyword>
<evidence type="ECO:0000313" key="1">
    <source>
        <dbReference type="EMBL" id="GAO98864.1"/>
    </source>
</evidence>
<protein>
    <submittedName>
        <fullName evidence="1">Uncharacterized protein</fullName>
    </submittedName>
</protein>
<accession>A0A0K8MG31</accession>
<comment type="caution">
    <text evidence="1">The sequence shown here is derived from an EMBL/GenBank/DDBJ whole genome shotgun (WGS) entry which is preliminary data.</text>
</comment>
<dbReference type="AntiFam" id="ANF00045">
    <property type="entry name" value="Antisense to RNaseP"/>
</dbReference>
<sequence length="138" mass="15614">MGGYSHHSKSGKRNIIARFQKVKEDLEVYKPGSVLIESGMTIPLEALLPVPSRDLPEQQCENSFSDKSQSVIPIWSCSRWGLPCHACYQARGALLPHHFTLTDENHRRYIFCGTFPKVTLAGYYPAPCFRGARTFLQQ</sequence>
<organism evidence="1 2">
    <name type="scientific">Caedimonas varicaedens</name>
    <dbReference type="NCBI Taxonomy" id="1629334"/>
    <lineage>
        <taxon>Bacteria</taxon>
        <taxon>Pseudomonadati</taxon>
        <taxon>Pseudomonadota</taxon>
        <taxon>Alphaproteobacteria</taxon>
        <taxon>Holosporales</taxon>
        <taxon>Caedimonadaceae</taxon>
        <taxon>Caedimonas</taxon>
    </lineage>
</organism>
<proteinExistence type="predicted"/>
<dbReference type="Proteomes" id="UP000036771">
    <property type="component" value="Unassembled WGS sequence"/>
</dbReference>
<dbReference type="EMBL" id="BBVC01000098">
    <property type="protein sequence ID" value="GAO98864.1"/>
    <property type="molecule type" value="Genomic_DNA"/>
</dbReference>
<reference evidence="1 2" key="1">
    <citation type="submission" date="2015-03" db="EMBL/GenBank/DDBJ databases">
        <title>Caedibacter varicaedens, whole genome shotgun sequence.</title>
        <authorList>
            <person name="Suzuki H."/>
            <person name="Dapper A.L."/>
            <person name="Gibson A.K."/>
            <person name="Jackson C."/>
            <person name="Lee H."/>
            <person name="Pejaver V.R."/>
            <person name="Doak T."/>
            <person name="Lynch M."/>
        </authorList>
    </citation>
    <scope>NUCLEOTIDE SEQUENCE [LARGE SCALE GENOMIC DNA]</scope>
</reference>
<dbReference type="AntiFam" id="ANF00041">
    <property type="entry name" value="Antisense to RNaseP"/>
</dbReference>
<evidence type="ECO:0000313" key="2">
    <source>
        <dbReference type="Proteomes" id="UP000036771"/>
    </source>
</evidence>
<gene>
    <name evidence="1" type="ORF">Cva_01534</name>
</gene>